<organism evidence="2 3">
    <name type="scientific">Salegentibacter maritimus</name>
    <dbReference type="NCBI Taxonomy" id="2794347"/>
    <lineage>
        <taxon>Bacteria</taxon>
        <taxon>Pseudomonadati</taxon>
        <taxon>Bacteroidota</taxon>
        <taxon>Flavobacteriia</taxon>
        <taxon>Flavobacteriales</taxon>
        <taxon>Flavobacteriaceae</taxon>
        <taxon>Salegentibacter</taxon>
    </lineage>
</organism>
<proteinExistence type="predicted"/>
<accession>A0ABS0TFD5</accession>
<dbReference type="Proteomes" id="UP000635665">
    <property type="component" value="Unassembled WGS sequence"/>
</dbReference>
<reference evidence="2 3" key="1">
    <citation type="submission" date="2020-12" db="EMBL/GenBank/DDBJ databases">
        <title>Salegentibacter orientalis sp. nov., isolated from costal sediment.</title>
        <authorList>
            <person name="Lian F.-B."/>
        </authorList>
    </citation>
    <scope>NUCLEOTIDE SEQUENCE [LARGE SCALE GENOMIC DNA]</scope>
    <source>
        <strain evidence="2 3">F60176</strain>
    </source>
</reference>
<gene>
    <name evidence="2" type="ORF">I6U50_07000</name>
</gene>
<sequence length="303" mass="35141">MKNTPHVSIIIPIYNRAKLVPRAIKSVLNQTRGHWELILVDDCSTDNIDEVISTYDDERIKFFKLPVNKGNAGARNEGVRQATGEFIFFLDSDDEMHPTTLDFFLKKYIENPKIDFAFGAYQTKNEVTGEITEVFWQPKENVPFIKELKIGTGCGLFVQKDIFDKVGLFDERLRVAVDTDWLIRLDNLGFKPTLLKDILVTVNIHKGERVRKDRTNLLNAYKIIFQKNRQLIFQDNFLIKKFLYKLQWLSYHSKNLKAGNSFFYKQIGSKTLTLKPFVAFLIYNILPLETAKKIHLKISGSNI</sequence>
<protein>
    <submittedName>
        <fullName evidence="2">Glycosyltransferase family 2 protein</fullName>
    </submittedName>
</protein>
<dbReference type="InterPro" id="IPR001173">
    <property type="entry name" value="Glyco_trans_2-like"/>
</dbReference>
<dbReference type="CDD" id="cd00761">
    <property type="entry name" value="Glyco_tranf_GTA_type"/>
    <property type="match status" value="1"/>
</dbReference>
<dbReference type="RefSeq" id="WP_198638323.1">
    <property type="nucleotide sequence ID" value="NZ_JAEHNY010000005.1"/>
</dbReference>
<evidence type="ECO:0000313" key="3">
    <source>
        <dbReference type="Proteomes" id="UP000635665"/>
    </source>
</evidence>
<dbReference type="InterPro" id="IPR050834">
    <property type="entry name" value="Glycosyltransf_2"/>
</dbReference>
<feature type="domain" description="Glycosyltransferase 2-like" evidence="1">
    <location>
        <begin position="8"/>
        <end position="166"/>
    </location>
</feature>
<evidence type="ECO:0000313" key="2">
    <source>
        <dbReference type="EMBL" id="MBI6119767.1"/>
    </source>
</evidence>
<dbReference type="Gene3D" id="3.90.550.10">
    <property type="entry name" value="Spore Coat Polysaccharide Biosynthesis Protein SpsA, Chain A"/>
    <property type="match status" value="1"/>
</dbReference>
<comment type="caution">
    <text evidence="2">The sequence shown here is derived from an EMBL/GenBank/DDBJ whole genome shotgun (WGS) entry which is preliminary data.</text>
</comment>
<dbReference type="SUPFAM" id="SSF53448">
    <property type="entry name" value="Nucleotide-diphospho-sugar transferases"/>
    <property type="match status" value="1"/>
</dbReference>
<dbReference type="PANTHER" id="PTHR43685:SF2">
    <property type="entry name" value="GLYCOSYLTRANSFERASE 2-LIKE DOMAIN-CONTAINING PROTEIN"/>
    <property type="match status" value="1"/>
</dbReference>
<name>A0ABS0TFD5_9FLAO</name>
<dbReference type="Pfam" id="PF00535">
    <property type="entry name" value="Glycos_transf_2"/>
    <property type="match status" value="1"/>
</dbReference>
<dbReference type="EMBL" id="JAEHNY010000005">
    <property type="protein sequence ID" value="MBI6119767.1"/>
    <property type="molecule type" value="Genomic_DNA"/>
</dbReference>
<dbReference type="InterPro" id="IPR029044">
    <property type="entry name" value="Nucleotide-diphossugar_trans"/>
</dbReference>
<keyword evidence="3" id="KW-1185">Reference proteome</keyword>
<dbReference type="PANTHER" id="PTHR43685">
    <property type="entry name" value="GLYCOSYLTRANSFERASE"/>
    <property type="match status" value="1"/>
</dbReference>
<evidence type="ECO:0000259" key="1">
    <source>
        <dbReference type="Pfam" id="PF00535"/>
    </source>
</evidence>